<protein>
    <submittedName>
        <fullName evidence="1">Uncharacterized protein</fullName>
    </submittedName>
</protein>
<dbReference type="InParanoid" id="A0A0C3G143"/>
<accession>A0A0C3G143</accession>
<organism evidence="1 2">
    <name type="scientific">Piloderma croceum (strain F 1598)</name>
    <dbReference type="NCBI Taxonomy" id="765440"/>
    <lineage>
        <taxon>Eukaryota</taxon>
        <taxon>Fungi</taxon>
        <taxon>Dikarya</taxon>
        <taxon>Basidiomycota</taxon>
        <taxon>Agaricomycotina</taxon>
        <taxon>Agaricomycetes</taxon>
        <taxon>Agaricomycetidae</taxon>
        <taxon>Atheliales</taxon>
        <taxon>Atheliaceae</taxon>
        <taxon>Piloderma</taxon>
    </lineage>
</organism>
<evidence type="ECO:0000313" key="1">
    <source>
        <dbReference type="EMBL" id="KIM84431.1"/>
    </source>
</evidence>
<reference evidence="2" key="2">
    <citation type="submission" date="2015-01" db="EMBL/GenBank/DDBJ databases">
        <title>Evolutionary Origins and Diversification of the Mycorrhizal Mutualists.</title>
        <authorList>
            <consortium name="DOE Joint Genome Institute"/>
            <consortium name="Mycorrhizal Genomics Consortium"/>
            <person name="Kohler A."/>
            <person name="Kuo A."/>
            <person name="Nagy L.G."/>
            <person name="Floudas D."/>
            <person name="Copeland A."/>
            <person name="Barry K.W."/>
            <person name="Cichocki N."/>
            <person name="Veneault-Fourrey C."/>
            <person name="LaButti K."/>
            <person name="Lindquist E.A."/>
            <person name="Lipzen A."/>
            <person name="Lundell T."/>
            <person name="Morin E."/>
            <person name="Murat C."/>
            <person name="Riley R."/>
            <person name="Ohm R."/>
            <person name="Sun H."/>
            <person name="Tunlid A."/>
            <person name="Henrissat B."/>
            <person name="Grigoriev I.V."/>
            <person name="Hibbett D.S."/>
            <person name="Martin F."/>
        </authorList>
    </citation>
    <scope>NUCLEOTIDE SEQUENCE [LARGE SCALE GENOMIC DNA]</scope>
    <source>
        <strain evidence="2">F 1598</strain>
    </source>
</reference>
<gene>
    <name evidence="1" type="ORF">PILCRDRAFT_382527</name>
</gene>
<sequence>MRNDPAPICRKRMLRRITYKRFETVGVRDGDDVREGRKMQVEMRPWNFNAASHWFRVSSIRLERHTKSLDNFAEPTCMTVTQEVPVSRAFEAYPAKPLQAHERILNRLFLMVKTTARIITGGRWPWRL</sequence>
<dbReference type="AlphaFoldDB" id="A0A0C3G143"/>
<dbReference type="HOGENOM" id="CLU_1960398_0_0_1"/>
<dbReference type="EMBL" id="KN832987">
    <property type="protein sequence ID" value="KIM84431.1"/>
    <property type="molecule type" value="Genomic_DNA"/>
</dbReference>
<keyword evidence="2" id="KW-1185">Reference proteome</keyword>
<proteinExistence type="predicted"/>
<dbReference type="Proteomes" id="UP000054166">
    <property type="component" value="Unassembled WGS sequence"/>
</dbReference>
<name>A0A0C3G143_PILCF</name>
<reference evidence="1 2" key="1">
    <citation type="submission" date="2014-04" db="EMBL/GenBank/DDBJ databases">
        <authorList>
            <consortium name="DOE Joint Genome Institute"/>
            <person name="Kuo A."/>
            <person name="Tarkka M."/>
            <person name="Buscot F."/>
            <person name="Kohler A."/>
            <person name="Nagy L.G."/>
            <person name="Floudas D."/>
            <person name="Copeland A."/>
            <person name="Barry K.W."/>
            <person name="Cichocki N."/>
            <person name="Veneault-Fourrey C."/>
            <person name="LaButti K."/>
            <person name="Lindquist E.A."/>
            <person name="Lipzen A."/>
            <person name="Lundell T."/>
            <person name="Morin E."/>
            <person name="Murat C."/>
            <person name="Sun H."/>
            <person name="Tunlid A."/>
            <person name="Henrissat B."/>
            <person name="Grigoriev I.V."/>
            <person name="Hibbett D.S."/>
            <person name="Martin F."/>
            <person name="Nordberg H.P."/>
            <person name="Cantor M.N."/>
            <person name="Hua S.X."/>
        </authorList>
    </citation>
    <scope>NUCLEOTIDE SEQUENCE [LARGE SCALE GENOMIC DNA]</scope>
    <source>
        <strain evidence="1 2">F 1598</strain>
    </source>
</reference>
<evidence type="ECO:0000313" key="2">
    <source>
        <dbReference type="Proteomes" id="UP000054166"/>
    </source>
</evidence>